<accession>A0A7G2CS67</accession>
<evidence type="ECO:0000313" key="7">
    <source>
        <dbReference type="Proteomes" id="UP000515908"/>
    </source>
</evidence>
<proteinExistence type="predicted"/>
<dbReference type="VEuPathDB" id="TriTrypDB:ADEAN_001018000"/>
<dbReference type="Proteomes" id="UP000515908">
    <property type="component" value="Chromosome 27"/>
</dbReference>
<feature type="transmembrane region" description="Helical" evidence="5">
    <location>
        <begin position="21"/>
        <end position="38"/>
    </location>
</feature>
<keyword evidence="3 5" id="KW-1133">Transmembrane helix</keyword>
<keyword evidence="4 5" id="KW-0472">Membrane</keyword>
<evidence type="ECO:0000313" key="6">
    <source>
        <dbReference type="EMBL" id="CAD2222636.1"/>
    </source>
</evidence>
<dbReference type="InterPro" id="IPR035952">
    <property type="entry name" value="Rhomboid-like_sf"/>
</dbReference>
<organism evidence="6 7">
    <name type="scientific">Angomonas deanei</name>
    <dbReference type="NCBI Taxonomy" id="59799"/>
    <lineage>
        <taxon>Eukaryota</taxon>
        <taxon>Discoba</taxon>
        <taxon>Euglenozoa</taxon>
        <taxon>Kinetoplastea</taxon>
        <taxon>Metakinetoplastina</taxon>
        <taxon>Trypanosomatida</taxon>
        <taxon>Trypanosomatidae</taxon>
        <taxon>Strigomonadinae</taxon>
        <taxon>Angomonas</taxon>
    </lineage>
</organism>
<comment type="subcellular location">
    <subcellularLocation>
        <location evidence="1">Membrane</location>
        <topology evidence="1">Multi-pass membrane protein</topology>
    </subcellularLocation>
</comment>
<evidence type="ECO:0000256" key="5">
    <source>
        <dbReference type="SAM" id="Phobius"/>
    </source>
</evidence>
<evidence type="ECO:0000256" key="4">
    <source>
        <dbReference type="ARBA" id="ARBA00023136"/>
    </source>
</evidence>
<keyword evidence="7" id="KW-1185">Reference proteome</keyword>
<feature type="transmembrane region" description="Helical" evidence="5">
    <location>
        <begin position="79"/>
        <end position="98"/>
    </location>
</feature>
<protein>
    <recommendedName>
        <fullName evidence="8">Rhomboid family</fullName>
    </recommendedName>
</protein>
<name>A0A7G2CS67_9TRYP</name>
<evidence type="ECO:0000256" key="2">
    <source>
        <dbReference type="ARBA" id="ARBA00022692"/>
    </source>
</evidence>
<evidence type="ECO:0008006" key="8">
    <source>
        <dbReference type="Google" id="ProtNLM"/>
    </source>
</evidence>
<evidence type="ECO:0000256" key="1">
    <source>
        <dbReference type="ARBA" id="ARBA00004141"/>
    </source>
</evidence>
<feature type="transmembrane region" description="Helical" evidence="5">
    <location>
        <begin position="110"/>
        <end position="128"/>
    </location>
</feature>
<dbReference type="SUPFAM" id="SSF144091">
    <property type="entry name" value="Rhomboid-like"/>
    <property type="match status" value="1"/>
</dbReference>
<dbReference type="GO" id="GO:0016020">
    <property type="term" value="C:membrane"/>
    <property type="evidence" value="ECO:0007669"/>
    <property type="project" value="UniProtKB-SubCell"/>
</dbReference>
<reference evidence="6 7" key="1">
    <citation type="submission" date="2020-08" db="EMBL/GenBank/DDBJ databases">
        <authorList>
            <person name="Newling K."/>
            <person name="Davey J."/>
            <person name="Forrester S."/>
        </authorList>
    </citation>
    <scope>NUCLEOTIDE SEQUENCE [LARGE SCALE GENOMIC DNA]</scope>
    <source>
        <strain evidence="7">Crithidia deanei Carvalho (ATCC PRA-265)</strain>
    </source>
</reference>
<gene>
    <name evidence="6" type="ORF">ADEAN_001018000</name>
</gene>
<sequence>MDNLRQLKADFYKYPEIYNSVTFINFVLFTIFCLSSTGTKSESVWWEEEWGLSYDTTVQKYHNYIMDTLKPWTWLCHSFMMNNFLSMSYAMILVHCLGHPIAATIGSKNLWQYVLLTSVFSGILMQAGQFGYYSLYHQNKISPTEKQFGPWDVCTALFLMNYYLYHVNPISFLLSFNGWLKYACLVGQLCICYFDWQPTVAGLGVGYLLCQFHPALRVKNFIK</sequence>
<dbReference type="AlphaFoldDB" id="A0A7G2CS67"/>
<keyword evidence="2 5" id="KW-0812">Transmembrane</keyword>
<dbReference type="EMBL" id="LR877171">
    <property type="protein sequence ID" value="CAD2222636.1"/>
    <property type="molecule type" value="Genomic_DNA"/>
</dbReference>
<evidence type="ECO:0000256" key="3">
    <source>
        <dbReference type="ARBA" id="ARBA00022989"/>
    </source>
</evidence>